<dbReference type="GO" id="GO:0055037">
    <property type="term" value="C:recycling endosome"/>
    <property type="evidence" value="ECO:0007669"/>
    <property type="project" value="TreeGrafter"/>
</dbReference>
<dbReference type="GO" id="GO:0031594">
    <property type="term" value="C:neuromuscular junction"/>
    <property type="evidence" value="ECO:0007669"/>
    <property type="project" value="TreeGrafter"/>
</dbReference>
<dbReference type="AlphaFoldDB" id="A0A1V4JGW4"/>
<dbReference type="OrthoDB" id="10065861at2759"/>
<evidence type="ECO:0000313" key="4">
    <source>
        <dbReference type="Proteomes" id="UP000190648"/>
    </source>
</evidence>
<name>A0A1V4JGW4_PATFA</name>
<dbReference type="Proteomes" id="UP000190648">
    <property type="component" value="Unassembled WGS sequence"/>
</dbReference>
<evidence type="ECO:0000259" key="2">
    <source>
        <dbReference type="Pfam" id="PF00611"/>
    </source>
</evidence>
<dbReference type="PANTHER" id="PTHR15735">
    <property type="entry name" value="FCH AND DOUBLE SH3 DOMAINS PROTEIN"/>
    <property type="match status" value="1"/>
</dbReference>
<dbReference type="Gene3D" id="1.20.1270.60">
    <property type="entry name" value="Arfaptin homology (AH) domain/BAR domain"/>
    <property type="match status" value="1"/>
</dbReference>
<dbReference type="SUPFAM" id="SSF103657">
    <property type="entry name" value="BAR/IMD domain-like"/>
    <property type="match status" value="1"/>
</dbReference>
<dbReference type="GO" id="GO:0030833">
    <property type="term" value="P:regulation of actin filament polymerization"/>
    <property type="evidence" value="ECO:0007669"/>
    <property type="project" value="TreeGrafter"/>
</dbReference>
<accession>A0A1V4JGW4</accession>
<protein>
    <recommendedName>
        <fullName evidence="2">FCH domain-containing protein</fullName>
    </recommendedName>
</protein>
<reference evidence="3 4" key="1">
    <citation type="submission" date="2016-02" db="EMBL/GenBank/DDBJ databases">
        <title>Band-tailed pigeon sequencing and assembly.</title>
        <authorList>
            <person name="Soares A.E."/>
            <person name="Novak B.J."/>
            <person name="Rice E.S."/>
            <person name="O'Connell B."/>
            <person name="Chang D."/>
            <person name="Weber S."/>
            <person name="Shapiro B."/>
        </authorList>
    </citation>
    <scope>NUCLEOTIDE SEQUENCE [LARGE SCALE GENOMIC DNA]</scope>
    <source>
        <strain evidence="3">BTP2013</strain>
        <tissue evidence="3">Blood</tissue>
    </source>
</reference>
<sequence>MQPPPRKVKVTQELKNIQVEQMTKLQAKHQAECELLEDIRAFSQKRAAIEREYAQTLWRFPLPHVSPSKCFEGMLATGKSGSSSSSSSGEENSRVIDKVAYDVFWH</sequence>
<dbReference type="GO" id="GO:0007274">
    <property type="term" value="P:neuromuscular synaptic transmission"/>
    <property type="evidence" value="ECO:0007669"/>
    <property type="project" value="TreeGrafter"/>
</dbReference>
<feature type="domain" description="FCH" evidence="2">
    <location>
        <begin position="21"/>
        <end position="57"/>
    </location>
</feature>
<dbReference type="InterPro" id="IPR027267">
    <property type="entry name" value="AH/BAR_dom_sf"/>
</dbReference>
<dbReference type="InterPro" id="IPR001060">
    <property type="entry name" value="FCH_dom"/>
</dbReference>
<dbReference type="PANTHER" id="PTHR15735:SF11">
    <property type="entry name" value="F-BAR AND DOUBLE SH3 DOMAINS PROTEIN 2"/>
    <property type="match status" value="1"/>
</dbReference>
<proteinExistence type="predicted"/>
<organism evidence="3 4">
    <name type="scientific">Patagioenas fasciata monilis</name>
    <dbReference type="NCBI Taxonomy" id="372326"/>
    <lineage>
        <taxon>Eukaryota</taxon>
        <taxon>Metazoa</taxon>
        <taxon>Chordata</taxon>
        <taxon>Craniata</taxon>
        <taxon>Vertebrata</taxon>
        <taxon>Euteleostomi</taxon>
        <taxon>Archelosauria</taxon>
        <taxon>Archosauria</taxon>
        <taxon>Dinosauria</taxon>
        <taxon>Saurischia</taxon>
        <taxon>Theropoda</taxon>
        <taxon>Coelurosauria</taxon>
        <taxon>Aves</taxon>
        <taxon>Neognathae</taxon>
        <taxon>Neoaves</taxon>
        <taxon>Columbimorphae</taxon>
        <taxon>Columbiformes</taxon>
        <taxon>Columbidae</taxon>
        <taxon>Patagioenas</taxon>
    </lineage>
</organism>
<evidence type="ECO:0000256" key="1">
    <source>
        <dbReference type="ARBA" id="ARBA00023121"/>
    </source>
</evidence>
<keyword evidence="4" id="KW-1185">Reference proteome</keyword>
<keyword evidence="1" id="KW-0446">Lipid-binding</keyword>
<dbReference type="EMBL" id="LSYS01007551">
    <property type="protein sequence ID" value="OPJ71428.1"/>
    <property type="molecule type" value="Genomic_DNA"/>
</dbReference>
<dbReference type="STRING" id="372326.A0A1V4JGW4"/>
<dbReference type="GO" id="GO:0008289">
    <property type="term" value="F:lipid binding"/>
    <property type="evidence" value="ECO:0007669"/>
    <property type="project" value="UniProtKB-KW"/>
</dbReference>
<evidence type="ECO:0000313" key="3">
    <source>
        <dbReference type="EMBL" id="OPJ71428.1"/>
    </source>
</evidence>
<dbReference type="Pfam" id="PF00611">
    <property type="entry name" value="FCH"/>
    <property type="match status" value="1"/>
</dbReference>
<gene>
    <name evidence="3" type="ORF">AV530_010196</name>
</gene>
<comment type="caution">
    <text evidence="3">The sequence shown here is derived from an EMBL/GenBank/DDBJ whole genome shotgun (WGS) entry which is preliminary data.</text>
</comment>